<dbReference type="OrthoDB" id="198267at2157"/>
<sequence length="61" mass="6664">MTSNPHADDETYRSGEREPIDGGSDAEVECYEDGGNVVFFDAANPLAWVETSRTVRLTDVA</sequence>
<dbReference type="AlphaFoldDB" id="A0A238X4W6"/>
<feature type="compositionally biased region" description="Basic and acidic residues" evidence="1">
    <location>
        <begin position="1"/>
        <end position="20"/>
    </location>
</feature>
<dbReference type="InterPro" id="IPR055755">
    <property type="entry name" value="DUF7331"/>
</dbReference>
<accession>A0A238X4W6</accession>
<dbReference type="Pfam" id="PF24018">
    <property type="entry name" value="DUF7331"/>
    <property type="match status" value="1"/>
</dbReference>
<gene>
    <name evidence="2" type="ORF">SAMN06264855_11369</name>
</gene>
<evidence type="ECO:0000313" key="2">
    <source>
        <dbReference type="EMBL" id="SNR53947.1"/>
    </source>
</evidence>
<dbReference type="RefSeq" id="WP_089385312.1">
    <property type="nucleotide sequence ID" value="NZ_FZNQ01000013.1"/>
</dbReference>
<name>A0A238X4W6_HALVU</name>
<dbReference type="EMBL" id="FZNQ01000013">
    <property type="protein sequence ID" value="SNR53947.1"/>
    <property type="molecule type" value="Genomic_DNA"/>
</dbReference>
<keyword evidence="3" id="KW-1185">Reference proteome</keyword>
<dbReference type="Proteomes" id="UP000198397">
    <property type="component" value="Unassembled WGS sequence"/>
</dbReference>
<feature type="region of interest" description="Disordered" evidence="1">
    <location>
        <begin position="1"/>
        <end position="27"/>
    </location>
</feature>
<organism evidence="2 3">
    <name type="scientific">Halorubrum vacuolatum</name>
    <name type="common">Natronobacterium vacuolatum</name>
    <dbReference type="NCBI Taxonomy" id="63740"/>
    <lineage>
        <taxon>Archaea</taxon>
        <taxon>Methanobacteriati</taxon>
        <taxon>Methanobacteriota</taxon>
        <taxon>Stenosarchaea group</taxon>
        <taxon>Halobacteria</taxon>
        <taxon>Halobacteriales</taxon>
        <taxon>Haloferacaceae</taxon>
        <taxon>Halorubrum</taxon>
    </lineage>
</organism>
<evidence type="ECO:0000313" key="3">
    <source>
        <dbReference type="Proteomes" id="UP000198397"/>
    </source>
</evidence>
<proteinExistence type="predicted"/>
<protein>
    <submittedName>
        <fullName evidence="2">Uncharacterized protein</fullName>
    </submittedName>
</protein>
<reference evidence="2 3" key="1">
    <citation type="submission" date="2017-06" db="EMBL/GenBank/DDBJ databases">
        <authorList>
            <person name="Kim H.J."/>
            <person name="Triplett B.A."/>
        </authorList>
    </citation>
    <scope>NUCLEOTIDE SEQUENCE [LARGE SCALE GENOMIC DNA]</scope>
    <source>
        <strain evidence="2 3">DSM 8800</strain>
    </source>
</reference>
<evidence type="ECO:0000256" key="1">
    <source>
        <dbReference type="SAM" id="MobiDB-lite"/>
    </source>
</evidence>